<dbReference type="PANTHER" id="PTHR30268:SF0">
    <property type="entry name" value="L-RHAMNOSE ISOMERASE"/>
    <property type="match status" value="1"/>
</dbReference>
<dbReference type="InterPro" id="IPR036237">
    <property type="entry name" value="Xyl_isomerase-like_sf"/>
</dbReference>
<proteinExistence type="predicted"/>
<dbReference type="EC" id="5.3.1.14" evidence="4"/>
<keyword evidence="2" id="KW-0464">Manganese</keyword>
<reference evidence="4" key="1">
    <citation type="submission" date="2021-04" db="EMBL/GenBank/DDBJ databases">
        <title>Genome based classification of Actinospica acidithermotolerans sp. nov., an actinobacterium isolated from an Indonesian hot spring.</title>
        <authorList>
            <person name="Kusuma A.B."/>
            <person name="Putra K.E."/>
            <person name="Nafisah S."/>
            <person name="Loh J."/>
            <person name="Nouioui I."/>
            <person name="Goodfellow M."/>
        </authorList>
    </citation>
    <scope>NUCLEOTIDE SEQUENCE</scope>
    <source>
        <strain evidence="4">CSCA 57</strain>
    </source>
</reference>
<protein>
    <submittedName>
        <fullName evidence="4">L-rhamnose isomerase</fullName>
        <ecNumber evidence="4">5.3.1.14</ecNumber>
    </submittedName>
</protein>
<dbReference type="Proteomes" id="UP000675781">
    <property type="component" value="Unassembled WGS sequence"/>
</dbReference>
<dbReference type="GO" id="GO:0019301">
    <property type="term" value="P:rhamnose catabolic process"/>
    <property type="evidence" value="ECO:0007669"/>
    <property type="project" value="TreeGrafter"/>
</dbReference>
<keyword evidence="5" id="KW-1185">Reference proteome</keyword>
<organism evidence="4 5">
    <name type="scientific">Actinospica durhamensis</name>
    <dbReference type="NCBI Taxonomy" id="1508375"/>
    <lineage>
        <taxon>Bacteria</taxon>
        <taxon>Bacillati</taxon>
        <taxon>Actinomycetota</taxon>
        <taxon>Actinomycetes</taxon>
        <taxon>Catenulisporales</taxon>
        <taxon>Actinospicaceae</taxon>
        <taxon>Actinospica</taxon>
    </lineage>
</organism>
<accession>A0A941EJ79</accession>
<dbReference type="InterPro" id="IPR013457">
    <property type="entry name" value="Rhamnose_iso-rel"/>
</dbReference>
<keyword evidence="1" id="KW-0479">Metal-binding</keyword>
<evidence type="ECO:0000313" key="4">
    <source>
        <dbReference type="EMBL" id="MBR7831760.1"/>
    </source>
</evidence>
<comment type="caution">
    <text evidence="4">The sequence shown here is derived from an EMBL/GenBank/DDBJ whole genome shotgun (WGS) entry which is preliminary data.</text>
</comment>
<dbReference type="SUPFAM" id="SSF51658">
    <property type="entry name" value="Xylose isomerase-like"/>
    <property type="match status" value="1"/>
</dbReference>
<dbReference type="AlphaFoldDB" id="A0A941EJ79"/>
<dbReference type="EMBL" id="JAGSOG010000002">
    <property type="protein sequence ID" value="MBR7831760.1"/>
    <property type="molecule type" value="Genomic_DNA"/>
</dbReference>
<dbReference type="InterPro" id="IPR050337">
    <property type="entry name" value="L-rhamnose_isomerase"/>
</dbReference>
<dbReference type="GO" id="GO:0046872">
    <property type="term" value="F:metal ion binding"/>
    <property type="evidence" value="ECO:0007669"/>
    <property type="project" value="UniProtKB-KW"/>
</dbReference>
<evidence type="ECO:0000256" key="2">
    <source>
        <dbReference type="ARBA" id="ARBA00023211"/>
    </source>
</evidence>
<dbReference type="GO" id="GO:0008740">
    <property type="term" value="F:L-rhamnose isomerase activity"/>
    <property type="evidence" value="ECO:0007669"/>
    <property type="project" value="UniProtKB-EC"/>
</dbReference>
<dbReference type="Gene3D" id="3.20.20.150">
    <property type="entry name" value="Divalent-metal-dependent TIM barrel enzymes"/>
    <property type="match status" value="1"/>
</dbReference>
<evidence type="ECO:0000256" key="3">
    <source>
        <dbReference type="ARBA" id="ARBA00023235"/>
    </source>
</evidence>
<evidence type="ECO:0000313" key="5">
    <source>
        <dbReference type="Proteomes" id="UP000675781"/>
    </source>
</evidence>
<evidence type="ECO:0000256" key="1">
    <source>
        <dbReference type="ARBA" id="ARBA00022723"/>
    </source>
</evidence>
<sequence>MADLAAVKAALSAQRIETPSWGYGNSGTRFRVFPQQGVPRDPFEKLADAAAVHAATGVAPLVSLHIPWDRVPDFGKLAAHAESLGVRIGAINSNTFQDEDYRIGSVCHPDPAVRRKATDHLLECVDVMDATGSRDLKLWFADGTNYPGQDDIVGRQDRLAEALSEVYARLGEHQRMVLEYKLFEPAFYTTDVPDWGTSYAHCLKLGPKAKVVVDTGHHAPGTNIEFIVAFLLREGKLGAFDFNSRFYADDDLMAGAADPFQLFRILHEVAKNGGLDPAHGVAFMLDQCHNIEAKIPAIIRSVMNVQEATAKALLVDLDALRAAQSAGDVLGANAVLMDAYNTDVRPLLAEVREEMGLSPDPLAAYRASGYADQILADRVGGTQAGWGA</sequence>
<gene>
    <name evidence="4" type="primary">rhaI</name>
    <name evidence="4" type="ORF">KDL01_00725</name>
</gene>
<dbReference type="NCBIfam" id="TIGR02635">
    <property type="entry name" value="RhaI_grampos"/>
    <property type="match status" value="1"/>
</dbReference>
<dbReference type="GO" id="GO:0019324">
    <property type="term" value="P:L-lyxose metabolic process"/>
    <property type="evidence" value="ECO:0007669"/>
    <property type="project" value="TreeGrafter"/>
</dbReference>
<keyword evidence="3 4" id="KW-0413">Isomerase</keyword>
<dbReference type="PANTHER" id="PTHR30268">
    <property type="entry name" value="L-RHAMNOSE ISOMERASE"/>
    <property type="match status" value="1"/>
</dbReference>
<name>A0A941EJ79_9ACTN</name>
<dbReference type="RefSeq" id="WP_212526293.1">
    <property type="nucleotide sequence ID" value="NZ_JAGSOG010000002.1"/>
</dbReference>